<sequence>MQFVLVLGVLSLQNCKNIEVQCYSLNGSPYL</sequence>
<proteinExistence type="predicted"/>
<name>A0A0A9HDE8_ARUDO</name>
<reference evidence="1" key="1">
    <citation type="submission" date="2014-09" db="EMBL/GenBank/DDBJ databases">
        <authorList>
            <person name="Magalhaes I.L.F."/>
            <person name="Oliveira U."/>
            <person name="Santos F.R."/>
            <person name="Vidigal T.H.D.A."/>
            <person name="Brescovit A.D."/>
            <person name="Santos A.J."/>
        </authorList>
    </citation>
    <scope>NUCLEOTIDE SEQUENCE</scope>
    <source>
        <tissue evidence="1">Shoot tissue taken approximately 20 cm above the soil surface</tissue>
    </source>
</reference>
<accession>A0A0A9HDE8</accession>
<reference evidence="1" key="2">
    <citation type="journal article" date="2015" name="Data Brief">
        <title>Shoot transcriptome of the giant reed, Arundo donax.</title>
        <authorList>
            <person name="Barrero R.A."/>
            <person name="Guerrero F.D."/>
            <person name="Moolhuijzen P."/>
            <person name="Goolsby J.A."/>
            <person name="Tidwell J."/>
            <person name="Bellgard S.E."/>
            <person name="Bellgard M.I."/>
        </authorList>
    </citation>
    <scope>NUCLEOTIDE SEQUENCE</scope>
    <source>
        <tissue evidence="1">Shoot tissue taken approximately 20 cm above the soil surface</tissue>
    </source>
</reference>
<evidence type="ECO:0000313" key="1">
    <source>
        <dbReference type="EMBL" id="JAE34772.1"/>
    </source>
</evidence>
<dbReference type="AlphaFoldDB" id="A0A0A9HDE8"/>
<protein>
    <submittedName>
        <fullName evidence="1">Uncharacterized protein</fullName>
    </submittedName>
</protein>
<dbReference type="EMBL" id="GBRH01163124">
    <property type="protein sequence ID" value="JAE34772.1"/>
    <property type="molecule type" value="Transcribed_RNA"/>
</dbReference>
<organism evidence="1">
    <name type="scientific">Arundo donax</name>
    <name type="common">Giant reed</name>
    <name type="synonym">Donax arundinaceus</name>
    <dbReference type="NCBI Taxonomy" id="35708"/>
    <lineage>
        <taxon>Eukaryota</taxon>
        <taxon>Viridiplantae</taxon>
        <taxon>Streptophyta</taxon>
        <taxon>Embryophyta</taxon>
        <taxon>Tracheophyta</taxon>
        <taxon>Spermatophyta</taxon>
        <taxon>Magnoliopsida</taxon>
        <taxon>Liliopsida</taxon>
        <taxon>Poales</taxon>
        <taxon>Poaceae</taxon>
        <taxon>PACMAD clade</taxon>
        <taxon>Arundinoideae</taxon>
        <taxon>Arundineae</taxon>
        <taxon>Arundo</taxon>
    </lineage>
</organism>